<comment type="caution">
    <text evidence="2">The sequence shown here is derived from an EMBL/GenBank/DDBJ whole genome shotgun (WGS) entry which is preliminary data.</text>
</comment>
<dbReference type="Proteomes" id="UP000596742">
    <property type="component" value="Unassembled WGS sequence"/>
</dbReference>
<dbReference type="EMBL" id="UYJE01010159">
    <property type="protein sequence ID" value="VDI80206.1"/>
    <property type="molecule type" value="Genomic_DNA"/>
</dbReference>
<dbReference type="PANTHER" id="PTHR33395">
    <property type="entry name" value="TRANSCRIPTASE, PUTATIVE-RELATED-RELATED"/>
    <property type="match status" value="1"/>
</dbReference>
<dbReference type="GO" id="GO:0003824">
    <property type="term" value="F:catalytic activity"/>
    <property type="evidence" value="ECO:0007669"/>
    <property type="project" value="InterPro"/>
</dbReference>
<evidence type="ECO:0000313" key="3">
    <source>
        <dbReference type="Proteomes" id="UP000596742"/>
    </source>
</evidence>
<dbReference type="InterPro" id="IPR036691">
    <property type="entry name" value="Endo/exonu/phosph_ase_sf"/>
</dbReference>
<name>A0A8B6HK37_MYTGA</name>
<dbReference type="PANTHER" id="PTHR33395:SF22">
    <property type="entry name" value="REVERSE TRANSCRIPTASE DOMAIN-CONTAINING PROTEIN"/>
    <property type="match status" value="1"/>
</dbReference>
<keyword evidence="3" id="KW-1185">Reference proteome</keyword>
<dbReference type="SUPFAM" id="SSF56219">
    <property type="entry name" value="DNase I-like"/>
    <property type="match status" value="1"/>
</dbReference>
<reference evidence="2" key="1">
    <citation type="submission" date="2018-11" db="EMBL/GenBank/DDBJ databases">
        <authorList>
            <person name="Alioto T."/>
            <person name="Alioto T."/>
        </authorList>
    </citation>
    <scope>NUCLEOTIDE SEQUENCE</scope>
</reference>
<evidence type="ECO:0000259" key="1">
    <source>
        <dbReference type="Pfam" id="PF14529"/>
    </source>
</evidence>
<gene>
    <name evidence="2" type="ORF">MGAL_10B012462</name>
</gene>
<feature type="domain" description="Endonuclease/exonuclease/phosphatase" evidence="1">
    <location>
        <begin position="137"/>
        <end position="205"/>
    </location>
</feature>
<dbReference type="InterPro" id="IPR005135">
    <property type="entry name" value="Endo/exonuclease/phosphatase"/>
</dbReference>
<dbReference type="Gene3D" id="3.60.10.10">
    <property type="entry name" value="Endonuclease/exonuclease/phosphatase"/>
    <property type="match status" value="1"/>
</dbReference>
<dbReference type="AlphaFoldDB" id="A0A8B6HK37"/>
<dbReference type="Pfam" id="PF14529">
    <property type="entry name" value="Exo_endo_phos_2"/>
    <property type="match status" value="1"/>
</dbReference>
<sequence length="514" mass="59585">MFLKTSPRKSKLKRKETSSLLDAITVSILAILLTSVRTKNIVTTVDQIPVQKLSVQSQRPVETVKETINHHRLTAQPSFALSTNINLKTKPSNHFIGQRQEHLELKDIEMVSIEVKDSKNKTFRLWVPHIPPEKPGLMKKLCTHIQQQNLNNLILVGDLNAKSFEWNNTVENKHGELLEQCMTTSRLICVNDEQATRRASSSVQSDHIAVLLDFNAGNPHEENTSEEEYWNIKKCDWNAWKETAKDSFSKLSFPQNENIENNYNRFEETLTNCMTKCIPLVKPKKKTIIQHLPWWNDDIREMKGKLNKAQKKFKLRSTPENFENVAKAENDFEMTKKDAQNKWSEDLCEKIGEAKSLREKWSNFKKLTKKKSENLVHPLQGNNGNILFTESEKSNILKNTFFEGYHLKANNFNQQFYDDITQQYISISTSNQEENTDNIKYNDYITMEELEGSIFKLKKESAPGPDFFFTELFINGGGSELKSKLLDIINQSWEEGIIPLNWRRANVKFIKKII</sequence>
<organism evidence="2 3">
    <name type="scientific">Mytilus galloprovincialis</name>
    <name type="common">Mediterranean mussel</name>
    <dbReference type="NCBI Taxonomy" id="29158"/>
    <lineage>
        <taxon>Eukaryota</taxon>
        <taxon>Metazoa</taxon>
        <taxon>Spiralia</taxon>
        <taxon>Lophotrochozoa</taxon>
        <taxon>Mollusca</taxon>
        <taxon>Bivalvia</taxon>
        <taxon>Autobranchia</taxon>
        <taxon>Pteriomorphia</taxon>
        <taxon>Mytilida</taxon>
        <taxon>Mytiloidea</taxon>
        <taxon>Mytilidae</taxon>
        <taxon>Mytilinae</taxon>
        <taxon>Mytilus</taxon>
    </lineage>
</organism>
<dbReference type="OrthoDB" id="411871at2759"/>
<proteinExistence type="predicted"/>
<accession>A0A8B6HK37</accession>
<protein>
    <recommendedName>
        <fullName evidence="1">Endonuclease/exonuclease/phosphatase domain-containing protein</fullName>
    </recommendedName>
</protein>
<evidence type="ECO:0000313" key="2">
    <source>
        <dbReference type="EMBL" id="VDI80206.1"/>
    </source>
</evidence>